<name>A0AAE3IMM8_9FIRM</name>
<dbReference type="Proteomes" id="UP001208131">
    <property type="component" value="Unassembled WGS sequence"/>
</dbReference>
<feature type="coiled-coil region" evidence="1">
    <location>
        <begin position="373"/>
        <end position="400"/>
    </location>
</feature>
<feature type="region of interest" description="Disordered" evidence="2">
    <location>
        <begin position="139"/>
        <end position="185"/>
    </location>
</feature>
<dbReference type="AlphaFoldDB" id="A0AAE3IMM8"/>
<accession>A0AAE3IMM8</accession>
<keyword evidence="1" id="KW-0175">Coiled coil</keyword>
<sequence length="536" mass="60202">MFESTRKKKKDKKHLIGSAVVADHAAVEMTEKANVEYHKPKYSSQNRKKFYDNHSALNNAKDKAFKNGENAIDPYSGKNLVKTQKEAVANYGDDWQAHVAESDHIYPLNKGVKDFQDDAFLKTDDIKEIMNSEDNIQIISRKNNQTGGKGGQTQKEWSTDQEEMERLGKDSGRSSSEVSEQIVEEGERAKEIIDKRKKARVRENVIKTANSSGLYAAGLSAAYTGTTSTISNISAVVSGEKDLDDALLEITEDTVKATTKGYAYGAGTTTLNHFMSSSTSKFIAFLGKNNVPGKIISAVSVTGETVCKWADGTISDEECIREVGKNGSTFVGSKIGSVVGNWLIPIPVFDEIVGCMLGGTLFNYVYNWVTSLTDKYAEVKREERERIEELKLKAALELQRQKEFQEIFKSTSINAIENSLIFILKSETFKELIIEIKSYFVHHAEIELEIAMSIDVMLRLRYYRERLDEYASRYCEDLREFFDESFEAMDIFLKNKEYDNAIAASNSVTIAFGGKPAIESTEDLIQKITKKEKIKI</sequence>
<reference evidence="3 4" key="1">
    <citation type="journal article" date="2021" name="ISME Commun">
        <title>Automated analysis of genomic sequences facilitates high-throughput and comprehensive description of bacteria.</title>
        <authorList>
            <person name="Hitch T.C.A."/>
        </authorList>
    </citation>
    <scope>NUCLEOTIDE SEQUENCE [LARGE SCALE GENOMIC DNA]</scope>
    <source>
        <strain evidence="3 4">Sanger_31</strain>
    </source>
</reference>
<evidence type="ECO:0000256" key="2">
    <source>
        <dbReference type="SAM" id="MobiDB-lite"/>
    </source>
</evidence>
<evidence type="ECO:0000313" key="4">
    <source>
        <dbReference type="Proteomes" id="UP001208131"/>
    </source>
</evidence>
<gene>
    <name evidence="3" type="ORF">OCV57_12455</name>
</gene>
<dbReference type="RefSeq" id="WP_117958500.1">
    <property type="nucleotide sequence ID" value="NZ_JAOQJZ010000015.1"/>
</dbReference>
<protein>
    <submittedName>
        <fullName evidence="3">Uncharacterized protein</fullName>
    </submittedName>
</protein>
<evidence type="ECO:0000256" key="1">
    <source>
        <dbReference type="SAM" id="Coils"/>
    </source>
</evidence>
<keyword evidence="4" id="KW-1185">Reference proteome</keyword>
<organism evidence="3 4">
    <name type="scientific">Hominimerdicola aceti</name>
    <dbReference type="NCBI Taxonomy" id="2981726"/>
    <lineage>
        <taxon>Bacteria</taxon>
        <taxon>Bacillati</taxon>
        <taxon>Bacillota</taxon>
        <taxon>Clostridia</taxon>
        <taxon>Eubacteriales</taxon>
        <taxon>Oscillospiraceae</taxon>
        <taxon>Hominimerdicola</taxon>
    </lineage>
</organism>
<comment type="caution">
    <text evidence="3">The sequence shown here is derived from an EMBL/GenBank/DDBJ whole genome shotgun (WGS) entry which is preliminary data.</text>
</comment>
<proteinExistence type="predicted"/>
<dbReference type="EMBL" id="JAOQJZ010000015">
    <property type="protein sequence ID" value="MCU6706728.1"/>
    <property type="molecule type" value="Genomic_DNA"/>
</dbReference>
<evidence type="ECO:0000313" key="3">
    <source>
        <dbReference type="EMBL" id="MCU6706728.1"/>
    </source>
</evidence>